<feature type="region of interest" description="Disordered" evidence="5">
    <location>
        <begin position="461"/>
        <end position="483"/>
    </location>
</feature>
<dbReference type="InterPro" id="IPR006689">
    <property type="entry name" value="Small_GTPase_ARF/SAR"/>
</dbReference>
<feature type="region of interest" description="Disordered" evidence="5">
    <location>
        <begin position="325"/>
        <end position="438"/>
    </location>
</feature>
<dbReference type="PANTHER" id="PTHR45909">
    <property type="entry name" value="ADP-RIBOSYLATION FACTOR-RELATED PROTEIN 1"/>
    <property type="match status" value="1"/>
</dbReference>
<dbReference type="PANTHER" id="PTHR45909:SF1">
    <property type="entry name" value="ADP-RIBOSYLATION FACTOR-RELATED PROTEIN 1"/>
    <property type="match status" value="1"/>
</dbReference>
<dbReference type="PROSITE" id="PS51417">
    <property type="entry name" value="ARF"/>
    <property type="match status" value="1"/>
</dbReference>
<proteinExistence type="predicted"/>
<evidence type="ECO:0000256" key="3">
    <source>
        <dbReference type="PIRSR" id="PIRSR606689-1"/>
    </source>
</evidence>
<feature type="compositionally biased region" description="Low complexity" evidence="5">
    <location>
        <begin position="88"/>
        <end position="128"/>
    </location>
</feature>
<evidence type="ECO:0000256" key="2">
    <source>
        <dbReference type="ARBA" id="ARBA00023134"/>
    </source>
</evidence>
<dbReference type="InterPro" id="IPR024156">
    <property type="entry name" value="Small_GTPase_ARF"/>
</dbReference>
<dbReference type="GO" id="GO:0005794">
    <property type="term" value="C:Golgi apparatus"/>
    <property type="evidence" value="ECO:0007669"/>
    <property type="project" value="TreeGrafter"/>
</dbReference>
<evidence type="ECO:0000256" key="5">
    <source>
        <dbReference type="SAM" id="MobiDB-lite"/>
    </source>
</evidence>
<dbReference type="GO" id="GO:0005525">
    <property type="term" value="F:GTP binding"/>
    <property type="evidence" value="ECO:0007669"/>
    <property type="project" value="UniProtKB-KW"/>
</dbReference>
<sequence>MFSLVSGLYQWLFSYDELRLLLVGLDGSGKTTFLEQLKARHSKRRGSALRPSSSPSLHAHQAAPADATLPAPEAAPAHRHDVDVTANSPSSPSSPSFSSFSSSSSSSSSSSCSPQSASPSCSSSFTPPSRSPAPLLPQVRPTTGFNLTRFVYERFQVTIWDLGGRETLRDIWKDYYADCDCVLFFVDAAALSREEEAAQVFQCMLDDLAASASQAGPRGEIDDPACSAHRTSDAAPPVLFVANKQDLSNAESGERLLSRFLFRGDRPADWPRTDAQEKRRTTVGAVRADDGPVQAFSHTAVKSESVDALLCAAVAAARATREVHREQATWTERPSKGQRPSAPVLHSQGRHTQRQSISSTQEEEQREEGEGGDREEESEGKGEREGKGEDRDEEREEGAGDDREEGAGGDREEGSGDLVVTEDSSDKEGSGDSNGLYDIEEAQRNFEFFLASRLYACSPSSSRLSLQHGHGSPLGRRLLKHKL</sequence>
<dbReference type="VEuPathDB" id="ToxoDB:TGP89_240950"/>
<dbReference type="InterPro" id="IPR027417">
    <property type="entry name" value="P-loop_NTPase"/>
</dbReference>
<dbReference type="GO" id="GO:0003924">
    <property type="term" value="F:GTPase activity"/>
    <property type="evidence" value="ECO:0007669"/>
    <property type="project" value="InterPro"/>
</dbReference>
<evidence type="ECO:0000256" key="4">
    <source>
        <dbReference type="PIRSR" id="PIRSR606689-2"/>
    </source>
</evidence>
<dbReference type="Gene3D" id="3.40.50.300">
    <property type="entry name" value="P-loop containing nucleotide triphosphate hydrolases"/>
    <property type="match status" value="2"/>
</dbReference>
<dbReference type="GO" id="GO:0043001">
    <property type="term" value="P:Golgi to plasma membrane protein transport"/>
    <property type="evidence" value="ECO:0007669"/>
    <property type="project" value="TreeGrafter"/>
</dbReference>
<dbReference type="Proteomes" id="UP000028828">
    <property type="component" value="Unassembled WGS sequence"/>
</dbReference>
<dbReference type="AlphaFoldDB" id="A0A086K2P6"/>
<gene>
    <name evidence="6" type="ORF">TGP89_240950</name>
</gene>
<dbReference type="GO" id="GO:0006886">
    <property type="term" value="P:intracellular protein transport"/>
    <property type="evidence" value="ECO:0007669"/>
    <property type="project" value="TreeGrafter"/>
</dbReference>
<feature type="compositionally biased region" description="Basic and acidic residues" evidence="5">
    <location>
        <begin position="397"/>
        <end position="414"/>
    </location>
</feature>
<dbReference type="GO" id="GO:0046872">
    <property type="term" value="F:metal ion binding"/>
    <property type="evidence" value="ECO:0007669"/>
    <property type="project" value="UniProtKB-KW"/>
</dbReference>
<dbReference type="Pfam" id="PF00025">
    <property type="entry name" value="Arf"/>
    <property type="match status" value="1"/>
</dbReference>
<feature type="binding site" evidence="3">
    <location>
        <position position="164"/>
    </location>
    <ligand>
        <name>GTP</name>
        <dbReference type="ChEBI" id="CHEBI:37565"/>
    </ligand>
</feature>
<dbReference type="GO" id="GO:0034067">
    <property type="term" value="P:protein localization to Golgi apparatus"/>
    <property type="evidence" value="ECO:0007669"/>
    <property type="project" value="TreeGrafter"/>
</dbReference>
<evidence type="ECO:0000256" key="1">
    <source>
        <dbReference type="ARBA" id="ARBA00022741"/>
    </source>
</evidence>
<evidence type="ECO:0000313" key="6">
    <source>
        <dbReference type="EMBL" id="KFG38664.1"/>
    </source>
</evidence>
<name>A0A086K2P6_TOXGO</name>
<dbReference type="EMBL" id="AEYI02001334">
    <property type="protein sequence ID" value="KFG38664.1"/>
    <property type="molecule type" value="Genomic_DNA"/>
</dbReference>
<comment type="caution">
    <text evidence="6">The sequence shown here is derived from an EMBL/GenBank/DDBJ whole genome shotgun (WGS) entry which is preliminary data.</text>
</comment>
<feature type="region of interest" description="Disordered" evidence="5">
    <location>
        <begin position="39"/>
        <end position="138"/>
    </location>
</feature>
<keyword evidence="4" id="KW-0460">Magnesium</keyword>
<dbReference type="SUPFAM" id="SSF52540">
    <property type="entry name" value="P-loop containing nucleoside triphosphate hydrolases"/>
    <property type="match status" value="1"/>
</dbReference>
<feature type="binding site" evidence="4">
    <location>
        <position position="142"/>
    </location>
    <ligand>
        <name>Mg(2+)</name>
        <dbReference type="ChEBI" id="CHEBI:18420"/>
    </ligand>
</feature>
<reference evidence="6 7" key="1">
    <citation type="submission" date="2014-03" db="EMBL/GenBank/DDBJ databases">
        <authorList>
            <person name="Sibley D."/>
            <person name="Venepally P."/>
            <person name="Karamycheva S."/>
            <person name="Hadjithomas M."/>
            <person name="Khan A."/>
            <person name="Brunk B."/>
            <person name="Roos D."/>
            <person name="Caler E."/>
            <person name="Lorenzi H."/>
        </authorList>
    </citation>
    <scope>NUCLEOTIDE SEQUENCE [LARGE SCALE GENOMIC DNA]</scope>
    <source>
        <strain evidence="7">p89</strain>
    </source>
</reference>
<keyword evidence="1 3" id="KW-0547">Nucleotide-binding</keyword>
<organism evidence="6 7">
    <name type="scientific">Toxoplasma gondii p89</name>
    <dbReference type="NCBI Taxonomy" id="943119"/>
    <lineage>
        <taxon>Eukaryota</taxon>
        <taxon>Sar</taxon>
        <taxon>Alveolata</taxon>
        <taxon>Apicomplexa</taxon>
        <taxon>Conoidasida</taxon>
        <taxon>Coccidia</taxon>
        <taxon>Eucoccidiorida</taxon>
        <taxon>Eimeriorina</taxon>
        <taxon>Sarcocystidae</taxon>
        <taxon>Toxoplasma</taxon>
    </lineage>
</organism>
<keyword evidence="4" id="KW-0479">Metal-binding</keyword>
<accession>A0A086K2P6</accession>
<keyword evidence="2 3" id="KW-0342">GTP-binding</keyword>
<protein>
    <submittedName>
        <fullName evidence="6">Putative ADP-ribosylation factor</fullName>
    </submittedName>
</protein>
<evidence type="ECO:0000313" key="7">
    <source>
        <dbReference type="Proteomes" id="UP000028828"/>
    </source>
</evidence>
<feature type="compositionally biased region" description="Basic and acidic residues" evidence="5">
    <location>
        <begin position="379"/>
        <end position="390"/>
    </location>
</feature>
<dbReference type="OrthoDB" id="414781at2759"/>